<accession>A0A0M4EXA4</accession>
<keyword evidence="4" id="KW-0132">Cell division</keyword>
<dbReference type="OMA" id="QWILYDE"/>
<evidence type="ECO:0000256" key="3">
    <source>
        <dbReference type="ARBA" id="ARBA00022490"/>
    </source>
</evidence>
<feature type="domain" description="HAUS augmin-like complex subunit 3 N-terminal" evidence="10">
    <location>
        <begin position="22"/>
        <end position="251"/>
    </location>
</feature>
<keyword evidence="6" id="KW-0498">Mitosis</keyword>
<keyword evidence="3" id="KW-0963">Cytoplasm</keyword>
<evidence type="ECO:0000256" key="7">
    <source>
        <dbReference type="ARBA" id="ARBA00023054"/>
    </source>
</evidence>
<gene>
    <name evidence="11" type="ORF">Dbus_chrXg173</name>
</gene>
<dbReference type="EMBL" id="CP012528">
    <property type="protein sequence ID" value="ALC48317.1"/>
    <property type="molecule type" value="Genomic_DNA"/>
</dbReference>
<comment type="similarity">
    <text evidence="2">Belongs to the HAUS3 family.</text>
</comment>
<organism evidence="11 12">
    <name type="scientific">Drosophila busckii</name>
    <name type="common">Fruit fly</name>
    <dbReference type="NCBI Taxonomy" id="30019"/>
    <lineage>
        <taxon>Eukaryota</taxon>
        <taxon>Metazoa</taxon>
        <taxon>Ecdysozoa</taxon>
        <taxon>Arthropoda</taxon>
        <taxon>Hexapoda</taxon>
        <taxon>Insecta</taxon>
        <taxon>Pterygota</taxon>
        <taxon>Neoptera</taxon>
        <taxon>Endopterygota</taxon>
        <taxon>Diptera</taxon>
        <taxon>Brachycera</taxon>
        <taxon>Muscomorpha</taxon>
        <taxon>Ephydroidea</taxon>
        <taxon>Drosophilidae</taxon>
        <taxon>Drosophila</taxon>
    </lineage>
</organism>
<keyword evidence="5" id="KW-0493">Microtubule</keyword>
<dbReference type="SMR" id="A0A0M4EXA4"/>
<evidence type="ECO:0000313" key="12">
    <source>
        <dbReference type="Proteomes" id="UP000494163"/>
    </source>
</evidence>
<evidence type="ECO:0000259" key="10">
    <source>
        <dbReference type="Pfam" id="PF14932"/>
    </source>
</evidence>
<name>A0A0M4EXA4_DROBS</name>
<evidence type="ECO:0000256" key="1">
    <source>
        <dbReference type="ARBA" id="ARBA00004186"/>
    </source>
</evidence>
<keyword evidence="12" id="KW-1185">Reference proteome</keyword>
<sequence>MGDQLKNSSMLKKLGFDSSMQWIFYDEQFEKFFNFLADNITDANILTEQEMLECSEMIQRDEWLSESERHLKLQQIESENPGLLKAKMEHVDALIDEIAVAKEATTAYAELIEDMHNTKHSLNKQLSEQECTTASLHNMAQERLLESQTRSRQLEELQRENCRLSEEANKGFSKQQVPGLFMHQQPLDQYFLKCDSFMQYFTLYMRDNFKLQEYYDFESFRVDTQQINTKLDELQHSMQHYTIAHINEKAKSKATQALIDNIDLNKIHCLTLTDMAREAHELQLLNDNHLENTYNTLLNALTLHVNQQTQQRIELVLYENTKQKLERALRRRENDKQLTRIISDALSNAELLWISIQLDLEKARNWTDSSLRLHEQAETSWQRVLAMRSINANPIGTTGQFLKAIADRLSTHIGQQVRATDIKSCLYEYEKFGRLAAYSLHSMLNKKSHYTVHEQMVELIRLEQLLQPFVYDSPLEQPMFENIQYLCPIFKAAQQQQGFDVAVRQLRTKYMDNITERMNKDKLWRYQQLLWIWFLTEPQRVLQAIDVVKRESANVPQRLTGGLQRK</sequence>
<evidence type="ECO:0000313" key="11">
    <source>
        <dbReference type="EMBL" id="ALC48317.1"/>
    </source>
</evidence>
<evidence type="ECO:0000256" key="9">
    <source>
        <dbReference type="ARBA" id="ARBA00023306"/>
    </source>
</evidence>
<evidence type="ECO:0000256" key="6">
    <source>
        <dbReference type="ARBA" id="ARBA00022776"/>
    </source>
</evidence>
<dbReference type="Proteomes" id="UP000494163">
    <property type="component" value="Chromosome X"/>
</dbReference>
<proteinExistence type="inferred from homology"/>
<dbReference type="GO" id="GO:0005819">
    <property type="term" value="C:spindle"/>
    <property type="evidence" value="ECO:0007669"/>
    <property type="project" value="UniProtKB-SubCell"/>
</dbReference>
<keyword evidence="9" id="KW-0131">Cell cycle</keyword>
<dbReference type="GO" id="GO:0051301">
    <property type="term" value="P:cell division"/>
    <property type="evidence" value="ECO:0007669"/>
    <property type="project" value="UniProtKB-KW"/>
</dbReference>
<keyword evidence="8" id="KW-0206">Cytoskeleton</keyword>
<dbReference type="AlphaFoldDB" id="A0A0M4EXA4"/>
<evidence type="ECO:0000256" key="8">
    <source>
        <dbReference type="ARBA" id="ARBA00023212"/>
    </source>
</evidence>
<evidence type="ECO:0000256" key="2">
    <source>
        <dbReference type="ARBA" id="ARBA00009645"/>
    </source>
</evidence>
<evidence type="ECO:0000256" key="4">
    <source>
        <dbReference type="ARBA" id="ARBA00022618"/>
    </source>
</evidence>
<dbReference type="OrthoDB" id="8187957at2759"/>
<dbReference type="InterPro" id="IPR032733">
    <property type="entry name" value="HAUS3_N"/>
</dbReference>
<protein>
    <submittedName>
        <fullName evidence="11">Dgt3</fullName>
    </submittedName>
</protein>
<reference evidence="11 12" key="1">
    <citation type="submission" date="2015-08" db="EMBL/GenBank/DDBJ databases">
        <title>Ancestral chromatin configuration constrains chromatin evolution on differentiating sex chromosomes in Drosophila.</title>
        <authorList>
            <person name="Zhou Q."/>
            <person name="Bachtrog D."/>
        </authorList>
    </citation>
    <scope>NUCLEOTIDE SEQUENCE [LARGE SCALE GENOMIC DNA]</scope>
    <source>
        <tissue evidence="11">Whole larvae</tissue>
    </source>
</reference>
<dbReference type="STRING" id="30019.A0A0M4EXA4"/>
<dbReference type="GO" id="GO:0005874">
    <property type="term" value="C:microtubule"/>
    <property type="evidence" value="ECO:0007669"/>
    <property type="project" value="UniProtKB-KW"/>
</dbReference>
<comment type="subcellular location">
    <subcellularLocation>
        <location evidence="1">Cytoplasm</location>
        <location evidence="1">Cytoskeleton</location>
        <location evidence="1">Spindle</location>
    </subcellularLocation>
</comment>
<evidence type="ECO:0000256" key="5">
    <source>
        <dbReference type="ARBA" id="ARBA00022701"/>
    </source>
</evidence>
<keyword evidence="7" id="KW-0175">Coiled coil</keyword>
<dbReference type="Pfam" id="PF14932">
    <property type="entry name" value="HAUS-augmin3"/>
    <property type="match status" value="1"/>
</dbReference>